<reference evidence="2" key="1">
    <citation type="journal article" date="2023" name="Commun. Biol.">
        <title>Genome analysis of Parmales, the sister group of diatoms, reveals the evolutionary specialization of diatoms from phago-mixotrophs to photoautotrophs.</title>
        <authorList>
            <person name="Ban H."/>
            <person name="Sato S."/>
            <person name="Yoshikawa S."/>
            <person name="Yamada K."/>
            <person name="Nakamura Y."/>
            <person name="Ichinomiya M."/>
            <person name="Sato N."/>
            <person name="Blanc-Mathieu R."/>
            <person name="Endo H."/>
            <person name="Kuwata A."/>
            <person name="Ogata H."/>
        </authorList>
    </citation>
    <scope>NUCLEOTIDE SEQUENCE [LARGE SCALE GENOMIC DNA]</scope>
    <source>
        <strain evidence="2">NIES 3700</strain>
    </source>
</reference>
<sequence>MTSAALEGKNHPGTLKIVANIASNYTSLMDFGKAGPLYERALEGFEAQFGKDHTDTKMCAENYQVCLQYRGDNVERLAQLKRTYPHLK</sequence>
<comment type="caution">
    <text evidence="1">The sequence shown here is derived from an EMBL/GenBank/DDBJ whole genome shotgun (WGS) entry which is preliminary data.</text>
</comment>
<evidence type="ECO:0000313" key="1">
    <source>
        <dbReference type="EMBL" id="GMH76685.1"/>
    </source>
</evidence>
<name>A0A9W7EG37_9STRA</name>
<keyword evidence="2" id="KW-1185">Reference proteome</keyword>
<accession>A0A9W7EG37</accession>
<proteinExistence type="predicted"/>
<dbReference type="AlphaFoldDB" id="A0A9W7EG37"/>
<evidence type="ECO:0008006" key="3">
    <source>
        <dbReference type="Google" id="ProtNLM"/>
    </source>
</evidence>
<protein>
    <recommendedName>
        <fullName evidence="3">Tetratricopeptide repeat protein</fullName>
    </recommendedName>
</protein>
<evidence type="ECO:0000313" key="2">
    <source>
        <dbReference type="Proteomes" id="UP001165122"/>
    </source>
</evidence>
<dbReference type="Gene3D" id="1.25.40.10">
    <property type="entry name" value="Tetratricopeptide repeat domain"/>
    <property type="match status" value="1"/>
</dbReference>
<dbReference type="Proteomes" id="UP001165122">
    <property type="component" value="Unassembled WGS sequence"/>
</dbReference>
<gene>
    <name evidence="1" type="ORF">TrLO_g9471</name>
</gene>
<dbReference type="InterPro" id="IPR011990">
    <property type="entry name" value="TPR-like_helical_dom_sf"/>
</dbReference>
<dbReference type="EMBL" id="BRXW01000773">
    <property type="protein sequence ID" value="GMH76685.1"/>
    <property type="molecule type" value="Genomic_DNA"/>
</dbReference>
<organism evidence="1 2">
    <name type="scientific">Triparma laevis f. longispina</name>
    <dbReference type="NCBI Taxonomy" id="1714387"/>
    <lineage>
        <taxon>Eukaryota</taxon>
        <taxon>Sar</taxon>
        <taxon>Stramenopiles</taxon>
        <taxon>Ochrophyta</taxon>
        <taxon>Bolidophyceae</taxon>
        <taxon>Parmales</taxon>
        <taxon>Triparmaceae</taxon>
        <taxon>Triparma</taxon>
    </lineage>
</organism>